<dbReference type="SUPFAM" id="SSF161098">
    <property type="entry name" value="MetI-like"/>
    <property type="match status" value="1"/>
</dbReference>
<dbReference type="PANTHER" id="PTHR43005:SF2">
    <property type="entry name" value="INTEGRAL MEMBRANE SUGAR TRANSPORT PROTEIN"/>
    <property type="match status" value="1"/>
</dbReference>
<evidence type="ECO:0000256" key="6">
    <source>
        <dbReference type="ARBA" id="ARBA00023136"/>
    </source>
</evidence>
<evidence type="ECO:0000256" key="1">
    <source>
        <dbReference type="ARBA" id="ARBA00004651"/>
    </source>
</evidence>
<feature type="transmembrane region" description="Helical" evidence="7">
    <location>
        <begin position="270"/>
        <end position="291"/>
    </location>
</feature>
<dbReference type="AlphaFoldDB" id="A0A369B470"/>
<organism evidence="9 10">
    <name type="scientific">Anaerobacterium chartisolvens</name>
    <dbReference type="NCBI Taxonomy" id="1297424"/>
    <lineage>
        <taxon>Bacteria</taxon>
        <taxon>Bacillati</taxon>
        <taxon>Bacillota</taxon>
        <taxon>Clostridia</taxon>
        <taxon>Eubacteriales</taxon>
        <taxon>Oscillospiraceae</taxon>
        <taxon>Anaerobacterium</taxon>
    </lineage>
</organism>
<evidence type="ECO:0000256" key="4">
    <source>
        <dbReference type="ARBA" id="ARBA00022692"/>
    </source>
</evidence>
<keyword evidence="3" id="KW-1003">Cell membrane</keyword>
<dbReference type="OrthoDB" id="9774308at2"/>
<feature type="transmembrane region" description="Helical" evidence="7">
    <location>
        <begin position="218"/>
        <end position="239"/>
    </location>
</feature>
<feature type="domain" description="ABC transmembrane type-1" evidence="8">
    <location>
        <begin position="75"/>
        <end position="285"/>
    </location>
</feature>
<dbReference type="EMBL" id="QPJT01000012">
    <property type="protein sequence ID" value="RCX16105.1"/>
    <property type="molecule type" value="Genomic_DNA"/>
</dbReference>
<feature type="transmembrane region" description="Helical" evidence="7">
    <location>
        <begin position="112"/>
        <end position="132"/>
    </location>
</feature>
<dbReference type="RefSeq" id="WP_114298030.1">
    <property type="nucleotide sequence ID" value="NZ_QPJT01000012.1"/>
</dbReference>
<sequence>MQTTKTLVKPKKSPIRYLLLPAVIFVAVVTQIPFLMTIIISFLKWNVKRPDIPVTFAGFDNYAYIFTDSKFYSVLINSLVQSAVSLVLCTVLGFLLALLFSKSFKGINIARSFIIVPYFVMESVTGIIWKTLMLSPSFGINMVLSKWIGIEPVAFFSSQLSLVTIIILIVWQWTPFLFMILLAGLQNLSEDVLESAKIDGAHGLKLLYYIKIPMLKSYFEVGMMFGLINILKVFGLVFVTTQGGPGVSSANLPYYVYRTAFYDWQMGRSAAIAVITVAITLIVIQSFFNLIRRRQKGVA</sequence>
<evidence type="ECO:0000256" key="2">
    <source>
        <dbReference type="ARBA" id="ARBA00022448"/>
    </source>
</evidence>
<feature type="transmembrane region" description="Helical" evidence="7">
    <location>
        <begin position="17"/>
        <end position="43"/>
    </location>
</feature>
<dbReference type="InterPro" id="IPR035906">
    <property type="entry name" value="MetI-like_sf"/>
</dbReference>
<keyword evidence="5 7" id="KW-1133">Transmembrane helix</keyword>
<comment type="similarity">
    <text evidence="7">Belongs to the binding-protein-dependent transport system permease family.</text>
</comment>
<keyword evidence="6 7" id="KW-0472">Membrane</keyword>
<evidence type="ECO:0000256" key="5">
    <source>
        <dbReference type="ARBA" id="ARBA00022989"/>
    </source>
</evidence>
<dbReference type="Gene3D" id="1.10.3720.10">
    <property type="entry name" value="MetI-like"/>
    <property type="match status" value="1"/>
</dbReference>
<proteinExistence type="inferred from homology"/>
<evidence type="ECO:0000259" key="8">
    <source>
        <dbReference type="PROSITE" id="PS50928"/>
    </source>
</evidence>
<dbReference type="Pfam" id="PF00528">
    <property type="entry name" value="BPD_transp_1"/>
    <property type="match status" value="1"/>
</dbReference>
<keyword evidence="10" id="KW-1185">Reference proteome</keyword>
<keyword evidence="2 7" id="KW-0813">Transport</keyword>
<evidence type="ECO:0000256" key="3">
    <source>
        <dbReference type="ARBA" id="ARBA00022475"/>
    </source>
</evidence>
<dbReference type="CDD" id="cd06261">
    <property type="entry name" value="TM_PBP2"/>
    <property type="match status" value="1"/>
</dbReference>
<keyword evidence="4 7" id="KW-0812">Transmembrane</keyword>
<evidence type="ECO:0000313" key="9">
    <source>
        <dbReference type="EMBL" id="RCX16105.1"/>
    </source>
</evidence>
<comment type="caution">
    <text evidence="9">The sequence shown here is derived from an EMBL/GenBank/DDBJ whole genome shotgun (WGS) entry which is preliminary data.</text>
</comment>
<dbReference type="PANTHER" id="PTHR43005">
    <property type="entry name" value="BLR7065 PROTEIN"/>
    <property type="match status" value="1"/>
</dbReference>
<accession>A0A369B470</accession>
<reference evidence="9 10" key="1">
    <citation type="submission" date="2018-07" db="EMBL/GenBank/DDBJ databases">
        <title>Genomic Encyclopedia of Type Strains, Phase IV (KMG-IV): sequencing the most valuable type-strain genomes for metagenomic binning, comparative biology and taxonomic classification.</title>
        <authorList>
            <person name="Goeker M."/>
        </authorList>
    </citation>
    <scope>NUCLEOTIDE SEQUENCE [LARGE SCALE GENOMIC DNA]</scope>
    <source>
        <strain evidence="9 10">DSM 27016</strain>
    </source>
</reference>
<gene>
    <name evidence="9" type="ORF">DFR58_11287</name>
</gene>
<comment type="subcellular location">
    <subcellularLocation>
        <location evidence="1 7">Cell membrane</location>
        <topology evidence="1 7">Multi-pass membrane protein</topology>
    </subcellularLocation>
</comment>
<dbReference type="PROSITE" id="PS50928">
    <property type="entry name" value="ABC_TM1"/>
    <property type="match status" value="1"/>
</dbReference>
<dbReference type="GO" id="GO:0005886">
    <property type="term" value="C:plasma membrane"/>
    <property type="evidence" value="ECO:0007669"/>
    <property type="project" value="UniProtKB-SubCell"/>
</dbReference>
<evidence type="ECO:0000256" key="7">
    <source>
        <dbReference type="RuleBase" id="RU363032"/>
    </source>
</evidence>
<name>A0A369B470_9FIRM</name>
<protein>
    <submittedName>
        <fullName evidence="9">Carbohydrate ABC transporter membrane protein 1 (CUT1 family)</fullName>
    </submittedName>
</protein>
<dbReference type="InterPro" id="IPR000515">
    <property type="entry name" value="MetI-like"/>
</dbReference>
<dbReference type="Proteomes" id="UP000253034">
    <property type="component" value="Unassembled WGS sequence"/>
</dbReference>
<evidence type="ECO:0000313" key="10">
    <source>
        <dbReference type="Proteomes" id="UP000253034"/>
    </source>
</evidence>
<feature type="transmembrane region" description="Helical" evidence="7">
    <location>
        <begin position="79"/>
        <end position="100"/>
    </location>
</feature>
<dbReference type="GO" id="GO:0055085">
    <property type="term" value="P:transmembrane transport"/>
    <property type="evidence" value="ECO:0007669"/>
    <property type="project" value="InterPro"/>
</dbReference>